<accession>A0A0G1XK95</accession>
<sequence>MVERIHGKDEVSGSIPDCGSKKLGCASSEFFVFRSFTTPRQSEIFTSRLVFPQRMCECLILQLPTWEETF</sequence>
<dbReference type="EMBL" id="LCRH01000061">
    <property type="protein sequence ID" value="KKW31300.1"/>
    <property type="molecule type" value="Genomic_DNA"/>
</dbReference>
<proteinExistence type="predicted"/>
<dbReference type="AlphaFoldDB" id="A0A0G1XK95"/>
<dbReference type="Proteomes" id="UP000034054">
    <property type="component" value="Unassembled WGS sequence"/>
</dbReference>
<evidence type="ECO:0000313" key="1">
    <source>
        <dbReference type="EMBL" id="KKW31300.1"/>
    </source>
</evidence>
<organism evidence="1 2">
    <name type="scientific">Candidatus Uhrbacteria bacterium GW2011_GWA2_52_8d</name>
    <dbReference type="NCBI Taxonomy" id="1618979"/>
    <lineage>
        <taxon>Bacteria</taxon>
        <taxon>Candidatus Uhriibacteriota</taxon>
    </lineage>
</organism>
<reference evidence="1 2" key="1">
    <citation type="journal article" date="2015" name="Nature">
        <title>rRNA introns, odd ribosomes, and small enigmatic genomes across a large radiation of phyla.</title>
        <authorList>
            <person name="Brown C.T."/>
            <person name="Hug L.A."/>
            <person name="Thomas B.C."/>
            <person name="Sharon I."/>
            <person name="Castelle C.J."/>
            <person name="Singh A."/>
            <person name="Wilkins M.J."/>
            <person name="Williams K.H."/>
            <person name="Banfield J.F."/>
        </authorList>
    </citation>
    <scope>NUCLEOTIDE SEQUENCE [LARGE SCALE GENOMIC DNA]</scope>
</reference>
<evidence type="ECO:0000313" key="2">
    <source>
        <dbReference type="Proteomes" id="UP000034054"/>
    </source>
</evidence>
<protein>
    <submittedName>
        <fullName evidence="1">Uncharacterized protein</fullName>
    </submittedName>
</protein>
<gene>
    <name evidence="1" type="ORF">UY76_C0061G0011</name>
</gene>
<name>A0A0G1XK95_9BACT</name>
<comment type="caution">
    <text evidence="1">The sequence shown here is derived from an EMBL/GenBank/DDBJ whole genome shotgun (WGS) entry which is preliminary data.</text>
</comment>